<reference evidence="1 2" key="1">
    <citation type="submission" date="2014-09" db="EMBL/GenBank/DDBJ databases">
        <title>Draft genome sequence of Streptomyces natalensis ATCC 27448, producer of the antifungal pimaricin.</title>
        <authorList>
            <person name="Mendes M.V."/>
            <person name="Beites T."/>
            <person name="Pires S."/>
            <person name="Santos C.L."/>
            <person name="Moradas-Ferreira P."/>
        </authorList>
    </citation>
    <scope>NUCLEOTIDE SEQUENCE [LARGE SCALE GENOMIC DNA]</scope>
    <source>
        <strain evidence="1 2">ATCC 27448</strain>
    </source>
</reference>
<protein>
    <submittedName>
        <fullName evidence="1">Uncharacterized protein</fullName>
    </submittedName>
</protein>
<dbReference type="PATRIC" id="fig|1240678.4.peg.3782"/>
<sequence length="329" mass="36875">MEWEMWEIRHQTRYGCGSWHRAVQQAGTLLDWEMEHRGIDAEERLRLVYARPALEREWADQKRLAALVLWRAAYDADVLVDDVVLGTIRRYYGRILGAQALRDGPVPDAAREIIDGDGPSPELLHQVAIILDKHALVDEATPHRIGPLTTVGYRARDLRSTPGWAEGDWTADLRIARKYLDHAWQKREDGSWRVTAADLQAAARAVPVEPTYDYPAAPVGPDGYRLWLQEAHYLLSVGTALAAVAGTLPRTSDGYIGPLAMVLSGHAGACLQLHDSVVDVEHLWSAEPVQPVDLSYWDLSHVPASLLRRTDEIKVLIQDLRVWLTVLAS</sequence>
<organism evidence="1 2">
    <name type="scientific">Streptomyces natalensis ATCC 27448</name>
    <dbReference type="NCBI Taxonomy" id="1240678"/>
    <lineage>
        <taxon>Bacteria</taxon>
        <taxon>Bacillati</taxon>
        <taxon>Actinomycetota</taxon>
        <taxon>Actinomycetes</taxon>
        <taxon>Kitasatosporales</taxon>
        <taxon>Streptomycetaceae</taxon>
        <taxon>Streptomyces</taxon>
    </lineage>
</organism>
<name>A0A0D7CN75_9ACTN</name>
<dbReference type="AlphaFoldDB" id="A0A0D7CN75"/>
<proteinExistence type="predicted"/>
<keyword evidence="2" id="KW-1185">Reference proteome</keyword>
<evidence type="ECO:0000313" key="2">
    <source>
        <dbReference type="Proteomes" id="UP000032458"/>
    </source>
</evidence>
<gene>
    <name evidence="1" type="ORF">SNA_17965</name>
</gene>
<accession>A0A0D7CN75</accession>
<dbReference type="Proteomes" id="UP000032458">
    <property type="component" value="Unassembled WGS sequence"/>
</dbReference>
<dbReference type="EMBL" id="JRKI01000026">
    <property type="protein sequence ID" value="KIZ16872.1"/>
    <property type="molecule type" value="Genomic_DNA"/>
</dbReference>
<evidence type="ECO:0000313" key="1">
    <source>
        <dbReference type="EMBL" id="KIZ16872.1"/>
    </source>
</evidence>
<comment type="caution">
    <text evidence="1">The sequence shown here is derived from an EMBL/GenBank/DDBJ whole genome shotgun (WGS) entry which is preliminary data.</text>
</comment>
<dbReference type="RefSeq" id="WP_030064861.1">
    <property type="nucleotide sequence ID" value="NZ_JRKI01000026.1"/>
</dbReference>